<comment type="caution">
    <text evidence="2">The sequence shown here is derived from an EMBL/GenBank/DDBJ whole genome shotgun (WGS) entry which is preliminary data.</text>
</comment>
<organism evidence="2 3">
    <name type="scientific">Karstenula rhodostoma CBS 690.94</name>
    <dbReference type="NCBI Taxonomy" id="1392251"/>
    <lineage>
        <taxon>Eukaryota</taxon>
        <taxon>Fungi</taxon>
        <taxon>Dikarya</taxon>
        <taxon>Ascomycota</taxon>
        <taxon>Pezizomycotina</taxon>
        <taxon>Dothideomycetes</taxon>
        <taxon>Pleosporomycetidae</taxon>
        <taxon>Pleosporales</taxon>
        <taxon>Massarineae</taxon>
        <taxon>Didymosphaeriaceae</taxon>
        <taxon>Karstenula</taxon>
    </lineage>
</organism>
<evidence type="ECO:0000256" key="1">
    <source>
        <dbReference type="SAM" id="MobiDB-lite"/>
    </source>
</evidence>
<dbReference type="PANTHER" id="PTHR42085">
    <property type="entry name" value="F-BOX DOMAIN-CONTAINING PROTEIN"/>
    <property type="match status" value="1"/>
</dbReference>
<accession>A0A9P4P998</accession>
<keyword evidence="3" id="KW-1185">Reference proteome</keyword>
<feature type="region of interest" description="Disordered" evidence="1">
    <location>
        <begin position="180"/>
        <end position="201"/>
    </location>
</feature>
<dbReference type="InterPro" id="IPR038883">
    <property type="entry name" value="AN11006-like"/>
</dbReference>
<gene>
    <name evidence="2" type="ORF">P171DRAFT_504383</name>
</gene>
<evidence type="ECO:0000313" key="2">
    <source>
        <dbReference type="EMBL" id="KAF2438899.1"/>
    </source>
</evidence>
<dbReference type="PANTHER" id="PTHR42085:SF1">
    <property type="entry name" value="F-BOX DOMAIN-CONTAINING PROTEIN"/>
    <property type="match status" value="1"/>
</dbReference>
<dbReference type="EMBL" id="MU001511">
    <property type="protein sequence ID" value="KAF2438899.1"/>
    <property type="molecule type" value="Genomic_DNA"/>
</dbReference>
<protein>
    <submittedName>
        <fullName evidence="2">Uncharacterized protein</fullName>
    </submittedName>
</protein>
<dbReference type="Proteomes" id="UP000799764">
    <property type="component" value="Unassembled WGS sequence"/>
</dbReference>
<name>A0A9P4P998_9PLEO</name>
<dbReference type="AlphaFoldDB" id="A0A9P4P998"/>
<evidence type="ECO:0000313" key="3">
    <source>
        <dbReference type="Proteomes" id="UP000799764"/>
    </source>
</evidence>
<dbReference type="OrthoDB" id="3799754at2759"/>
<sequence length="493" mass="56809">MSQQSSPFFRLPRELRDEIYRYALLEPGGYHYDPISGKLRTEQGSAINLSLCYMCRQVATETFSMPLQEITLRFSSYPDASATAKKFKDLRKRSVFAVKRMLAWAADCVTAEHLDILQSAFPHHEGIRFLRSKNAAYRKCELETRGITGCYNAPEHVTVQAIHDLLAVIGTDPRFHSLSAKEYDPKLRNGQPPPNRNDYRIRDDEEDHIPRYAPHSQRRVIEWNPQPWDISDPADLDEMDKLMYQPEWNIDITQRVCPKTQYYYSGTASAIRFLKGIRPETRLSIRKIEIDERHLSVGKMDSHAHGLIPYCRENPKLKVEIRIDIWRVVMLKGLSPGRWTLSVSSVLSRVARWLRESSLLSQQGMPRGQCTLFFHGGESGLTQQLWDVIKRAAALDDAIIHLPNSLPLEAQHNRLLATVPPDLGDLVKQVVEGSLPIRFDAMVGGLWDLEQAASELKYSGAWHYDLRNVIGFLGFERHEDTWELIWEEHYIYP</sequence>
<reference evidence="2" key="1">
    <citation type="journal article" date="2020" name="Stud. Mycol.">
        <title>101 Dothideomycetes genomes: a test case for predicting lifestyles and emergence of pathogens.</title>
        <authorList>
            <person name="Haridas S."/>
            <person name="Albert R."/>
            <person name="Binder M."/>
            <person name="Bloem J."/>
            <person name="Labutti K."/>
            <person name="Salamov A."/>
            <person name="Andreopoulos B."/>
            <person name="Baker S."/>
            <person name="Barry K."/>
            <person name="Bills G."/>
            <person name="Bluhm B."/>
            <person name="Cannon C."/>
            <person name="Castanera R."/>
            <person name="Culley D."/>
            <person name="Daum C."/>
            <person name="Ezra D."/>
            <person name="Gonzalez J."/>
            <person name="Henrissat B."/>
            <person name="Kuo A."/>
            <person name="Liang C."/>
            <person name="Lipzen A."/>
            <person name="Lutzoni F."/>
            <person name="Magnuson J."/>
            <person name="Mondo S."/>
            <person name="Nolan M."/>
            <person name="Ohm R."/>
            <person name="Pangilinan J."/>
            <person name="Park H.-J."/>
            <person name="Ramirez L."/>
            <person name="Alfaro M."/>
            <person name="Sun H."/>
            <person name="Tritt A."/>
            <person name="Yoshinaga Y."/>
            <person name="Zwiers L.-H."/>
            <person name="Turgeon B."/>
            <person name="Goodwin S."/>
            <person name="Spatafora J."/>
            <person name="Crous P."/>
            <person name="Grigoriev I."/>
        </authorList>
    </citation>
    <scope>NUCLEOTIDE SEQUENCE</scope>
    <source>
        <strain evidence="2">CBS 690.94</strain>
    </source>
</reference>
<proteinExistence type="predicted"/>